<dbReference type="Pfam" id="PF00078">
    <property type="entry name" value="RVT_1"/>
    <property type="match status" value="1"/>
</dbReference>
<accession>A0A1S4AII1</accession>
<keyword evidence="1" id="KW-1185">Reference proteome</keyword>
<dbReference type="PROSITE" id="PS50878">
    <property type="entry name" value="RT_POL"/>
    <property type="match status" value="1"/>
</dbReference>
<evidence type="ECO:0000313" key="2">
    <source>
        <dbReference type="RefSeq" id="XP_016476424.1"/>
    </source>
</evidence>
<dbReference type="KEGG" id="nta:107798012"/>
<evidence type="ECO:0000313" key="1">
    <source>
        <dbReference type="Proteomes" id="UP000790787"/>
    </source>
</evidence>
<dbReference type="SMR" id="A0A1S4AII1"/>
<sequence length="119" mass="13756">MVRWDFLAEMMLGFGFPSNFTQLVMTCVTTTTFSIKVNGTGHGYFEGKRGLRQGDPISPLLFVMVMEYLSRILNRMSQLPDFRHHPLCKRQKLTHLVFADDLMIFYKANDSSVKRVMEA</sequence>
<dbReference type="InterPro" id="IPR052343">
    <property type="entry name" value="Retrotransposon-Effector_Assoc"/>
</dbReference>
<dbReference type="GeneID" id="107798012"/>
<reference evidence="1" key="1">
    <citation type="journal article" date="2014" name="Nat. Commun.">
        <title>The tobacco genome sequence and its comparison with those of tomato and potato.</title>
        <authorList>
            <person name="Sierro N."/>
            <person name="Battey J.N."/>
            <person name="Ouadi S."/>
            <person name="Bakaher N."/>
            <person name="Bovet L."/>
            <person name="Willig A."/>
            <person name="Goepfert S."/>
            <person name="Peitsch M.C."/>
            <person name="Ivanov N.V."/>
        </authorList>
    </citation>
    <scope>NUCLEOTIDE SEQUENCE [LARGE SCALE GENOMIC DNA]</scope>
</reference>
<dbReference type="AlphaFoldDB" id="A0A1S4AII1"/>
<dbReference type="PANTHER" id="PTHR46890">
    <property type="entry name" value="NON-LTR RETROLELEMENT REVERSE TRANSCRIPTASE-LIKE PROTEIN-RELATED"/>
    <property type="match status" value="1"/>
</dbReference>
<organism evidence="1 2">
    <name type="scientific">Nicotiana tabacum</name>
    <name type="common">Common tobacco</name>
    <dbReference type="NCBI Taxonomy" id="4097"/>
    <lineage>
        <taxon>Eukaryota</taxon>
        <taxon>Viridiplantae</taxon>
        <taxon>Streptophyta</taxon>
        <taxon>Embryophyta</taxon>
        <taxon>Tracheophyta</taxon>
        <taxon>Spermatophyta</taxon>
        <taxon>Magnoliopsida</taxon>
        <taxon>eudicotyledons</taxon>
        <taxon>Gunneridae</taxon>
        <taxon>Pentapetalae</taxon>
        <taxon>asterids</taxon>
        <taxon>lamiids</taxon>
        <taxon>Solanales</taxon>
        <taxon>Solanaceae</taxon>
        <taxon>Nicotianoideae</taxon>
        <taxon>Nicotianeae</taxon>
        <taxon>Nicotiana</taxon>
    </lineage>
</organism>
<dbReference type="InterPro" id="IPR000477">
    <property type="entry name" value="RT_dom"/>
</dbReference>
<dbReference type="STRING" id="4097.A0A1S4AII1"/>
<proteinExistence type="predicted"/>
<dbReference type="InterPro" id="IPR043502">
    <property type="entry name" value="DNA/RNA_pol_sf"/>
</dbReference>
<gene>
    <name evidence="2" type="primary">LOC107798012</name>
</gene>
<dbReference type="Proteomes" id="UP000790787">
    <property type="component" value="Chromosome 15"/>
</dbReference>
<dbReference type="OMA" id="CITSPRY"/>
<dbReference type="OrthoDB" id="1302981at2759"/>
<protein>
    <submittedName>
        <fullName evidence="2">Uncharacterized mitochondrial protein AtMg01250-like</fullName>
    </submittedName>
</protein>
<reference evidence="2" key="2">
    <citation type="submission" date="2025-08" db="UniProtKB">
        <authorList>
            <consortium name="RefSeq"/>
        </authorList>
    </citation>
    <scope>IDENTIFICATION</scope>
</reference>
<dbReference type="PaxDb" id="4097-A0A1S4AII1"/>
<dbReference type="RefSeq" id="XP_016476424.1">
    <property type="nucleotide sequence ID" value="XM_016620938.1"/>
</dbReference>
<dbReference type="SUPFAM" id="SSF56672">
    <property type="entry name" value="DNA/RNA polymerases"/>
    <property type="match status" value="1"/>
</dbReference>
<name>A0A1S4AII1_TOBAC</name>
<dbReference type="PANTHER" id="PTHR46890:SF43">
    <property type="entry name" value="NON-LTR RETROELEMENT REVERSE TRANSCRIPTASE"/>
    <property type="match status" value="1"/>
</dbReference>